<evidence type="ECO:0000313" key="2">
    <source>
        <dbReference type="Proteomes" id="UP001054945"/>
    </source>
</evidence>
<protein>
    <recommendedName>
        <fullName evidence="3">Maturase K</fullName>
    </recommendedName>
</protein>
<reference evidence="1 2" key="1">
    <citation type="submission" date="2021-06" db="EMBL/GenBank/DDBJ databases">
        <title>Caerostris extrusa draft genome.</title>
        <authorList>
            <person name="Kono N."/>
            <person name="Arakawa K."/>
        </authorList>
    </citation>
    <scope>NUCLEOTIDE SEQUENCE [LARGE SCALE GENOMIC DNA]</scope>
</reference>
<proteinExistence type="predicted"/>
<sequence>MYYNKESISSNIISFGTIRNRFHPILFIWINQDLIASNLFFIWINQESISSNLFSYGSIRNQSHPIFSIGSSRSHAIDIINQIFLQLEQSESISSNLFSSGSIRNRSHPIYFHLDQSGIDLLISSHPEQSAIDFI</sequence>
<organism evidence="1 2">
    <name type="scientific">Caerostris extrusa</name>
    <name type="common">Bark spider</name>
    <name type="synonym">Caerostris bankana</name>
    <dbReference type="NCBI Taxonomy" id="172846"/>
    <lineage>
        <taxon>Eukaryota</taxon>
        <taxon>Metazoa</taxon>
        <taxon>Ecdysozoa</taxon>
        <taxon>Arthropoda</taxon>
        <taxon>Chelicerata</taxon>
        <taxon>Arachnida</taxon>
        <taxon>Araneae</taxon>
        <taxon>Araneomorphae</taxon>
        <taxon>Entelegynae</taxon>
        <taxon>Araneoidea</taxon>
        <taxon>Araneidae</taxon>
        <taxon>Caerostris</taxon>
    </lineage>
</organism>
<evidence type="ECO:0008006" key="3">
    <source>
        <dbReference type="Google" id="ProtNLM"/>
    </source>
</evidence>
<gene>
    <name evidence="1" type="ORF">CEXT_245871</name>
</gene>
<dbReference type="EMBL" id="BPLR01019661">
    <property type="protein sequence ID" value="GIX70249.1"/>
    <property type="molecule type" value="Genomic_DNA"/>
</dbReference>
<evidence type="ECO:0000313" key="1">
    <source>
        <dbReference type="EMBL" id="GIX70249.1"/>
    </source>
</evidence>
<keyword evidence="2" id="KW-1185">Reference proteome</keyword>
<name>A0AAV4ME13_CAEEX</name>
<dbReference type="Proteomes" id="UP001054945">
    <property type="component" value="Unassembled WGS sequence"/>
</dbReference>
<accession>A0AAV4ME13</accession>
<dbReference type="AlphaFoldDB" id="A0AAV4ME13"/>
<comment type="caution">
    <text evidence="1">The sequence shown here is derived from an EMBL/GenBank/DDBJ whole genome shotgun (WGS) entry which is preliminary data.</text>
</comment>